<evidence type="ECO:0000313" key="1">
    <source>
        <dbReference type="EMBL" id="KAK3678650.1"/>
    </source>
</evidence>
<organism evidence="1 2">
    <name type="scientific">Vermiconidia calcicola</name>
    <dbReference type="NCBI Taxonomy" id="1690605"/>
    <lineage>
        <taxon>Eukaryota</taxon>
        <taxon>Fungi</taxon>
        <taxon>Dikarya</taxon>
        <taxon>Ascomycota</taxon>
        <taxon>Pezizomycotina</taxon>
        <taxon>Dothideomycetes</taxon>
        <taxon>Dothideomycetidae</taxon>
        <taxon>Mycosphaerellales</taxon>
        <taxon>Extremaceae</taxon>
        <taxon>Vermiconidia</taxon>
    </lineage>
</organism>
<proteinExistence type="predicted"/>
<keyword evidence="2" id="KW-1185">Reference proteome</keyword>
<dbReference type="EMBL" id="JAUTXU010000541">
    <property type="protein sequence ID" value="KAK3678650.1"/>
    <property type="molecule type" value="Genomic_DNA"/>
</dbReference>
<evidence type="ECO:0000313" key="2">
    <source>
        <dbReference type="Proteomes" id="UP001281147"/>
    </source>
</evidence>
<comment type="caution">
    <text evidence="1">The sequence shown here is derived from an EMBL/GenBank/DDBJ whole genome shotgun (WGS) entry which is preliminary data.</text>
</comment>
<name>A0ACC3M8F1_9PEZI</name>
<gene>
    <name evidence="1" type="ORF">LTR37_021473</name>
</gene>
<dbReference type="Proteomes" id="UP001281147">
    <property type="component" value="Unassembled WGS sequence"/>
</dbReference>
<reference evidence="1" key="1">
    <citation type="submission" date="2023-07" db="EMBL/GenBank/DDBJ databases">
        <title>Black Yeasts Isolated from many extreme environments.</title>
        <authorList>
            <person name="Coleine C."/>
            <person name="Stajich J.E."/>
            <person name="Selbmann L."/>
        </authorList>
    </citation>
    <scope>NUCLEOTIDE SEQUENCE</scope>
    <source>
        <strain evidence="1">CCFEE 5714</strain>
    </source>
</reference>
<accession>A0ACC3M8F1</accession>
<protein>
    <submittedName>
        <fullName evidence="1">Uncharacterized protein</fullName>
    </submittedName>
</protein>
<sequence>MDPFDDILSEYPPYPMLLVSITNGDIPSVRRELEQLARESPDIGLTPALLHCVYEGQEEAVVTVLKSGATLEEAVVEAAVETGELTMIDTLLIHGWPINHTLRGGVMPSLLGYAVNNEELLTWLLARGADPNALSTIAETPLSVAVRDGTMRSMQILLDAGGDAKQGNLLHCAAERRAGQDTAEIIELLVSRGVPVDEIEFDHPAAQQLRWGFSRGTALHKACYLGNSEATSALLEHGANPSCNRRYYNEEDQCTPLDVAKASGNKAILAMLQRKLAVS</sequence>